<evidence type="ECO:0000256" key="3">
    <source>
        <dbReference type="ARBA" id="ARBA00022471"/>
    </source>
</evidence>
<accession>A0A830C566</accession>
<evidence type="ECO:0000313" key="7">
    <source>
        <dbReference type="EMBL" id="GFP94246.1"/>
    </source>
</evidence>
<evidence type="ECO:0000256" key="5">
    <source>
        <dbReference type="ARBA" id="ARBA00022729"/>
    </source>
</evidence>
<keyword evidence="3 6" id="KW-0713">Self-incompatibility</keyword>
<comment type="similarity">
    <text evidence="2 6">Belongs to the plant self-incompatibility (S1) protein family.</text>
</comment>
<proteinExistence type="inferred from homology"/>
<dbReference type="GO" id="GO:0060320">
    <property type="term" value="P:rejection of self pollen"/>
    <property type="evidence" value="ECO:0007669"/>
    <property type="project" value="UniProtKB-KW"/>
</dbReference>
<dbReference type="InterPro" id="IPR010264">
    <property type="entry name" value="Self-incomp_S1"/>
</dbReference>
<organism evidence="7 8">
    <name type="scientific">Phtheirospermum japonicum</name>
    <dbReference type="NCBI Taxonomy" id="374723"/>
    <lineage>
        <taxon>Eukaryota</taxon>
        <taxon>Viridiplantae</taxon>
        <taxon>Streptophyta</taxon>
        <taxon>Embryophyta</taxon>
        <taxon>Tracheophyta</taxon>
        <taxon>Spermatophyta</taxon>
        <taxon>Magnoliopsida</taxon>
        <taxon>eudicotyledons</taxon>
        <taxon>Gunneridae</taxon>
        <taxon>Pentapetalae</taxon>
        <taxon>asterids</taxon>
        <taxon>lamiids</taxon>
        <taxon>Lamiales</taxon>
        <taxon>Orobanchaceae</taxon>
        <taxon>Orobanchaceae incertae sedis</taxon>
        <taxon>Phtheirospermum</taxon>
    </lineage>
</organism>
<evidence type="ECO:0000256" key="2">
    <source>
        <dbReference type="ARBA" id="ARBA00005581"/>
    </source>
</evidence>
<gene>
    <name evidence="7" type="ORF">PHJA_001569100</name>
</gene>
<evidence type="ECO:0000256" key="1">
    <source>
        <dbReference type="ARBA" id="ARBA00004613"/>
    </source>
</evidence>
<feature type="chain" id="PRO_5033094975" description="S-protein homolog" evidence="6">
    <location>
        <begin position="27"/>
        <end position="146"/>
    </location>
</feature>
<sequence length="146" mass="16678">MCYTNTMLRSSLQFLIISTILLQATSLEENRFCITRKFNVRVVDNIQPPGSAPLTLHCRSGDTDKGTHTLTTGQEFRFDFCIGLKTLFFCNVEWTGKTAGFQVFNVKWKTENYCKQDTCYWEARSDGIYHSEESSSASVTKICNWG</sequence>
<dbReference type="EMBL" id="BMAC01000341">
    <property type="protein sequence ID" value="GFP94246.1"/>
    <property type="molecule type" value="Genomic_DNA"/>
</dbReference>
<dbReference type="GO" id="GO:0005576">
    <property type="term" value="C:extracellular region"/>
    <property type="evidence" value="ECO:0007669"/>
    <property type="project" value="UniProtKB-SubCell"/>
</dbReference>
<keyword evidence="4 6" id="KW-0964">Secreted</keyword>
<dbReference type="OrthoDB" id="1848419at2759"/>
<evidence type="ECO:0000256" key="6">
    <source>
        <dbReference type="RuleBase" id="RU367044"/>
    </source>
</evidence>
<keyword evidence="8" id="KW-1185">Reference proteome</keyword>
<comment type="subcellular location">
    <subcellularLocation>
        <location evidence="1 6">Secreted</location>
    </subcellularLocation>
</comment>
<feature type="signal peptide" evidence="6">
    <location>
        <begin position="1"/>
        <end position="26"/>
    </location>
</feature>
<reference evidence="7" key="1">
    <citation type="submission" date="2020-07" db="EMBL/GenBank/DDBJ databases">
        <title>Ethylene signaling mediates host invasion by parasitic plants.</title>
        <authorList>
            <person name="Yoshida S."/>
        </authorList>
    </citation>
    <scope>NUCLEOTIDE SEQUENCE</scope>
    <source>
        <strain evidence="7">Okayama</strain>
    </source>
</reference>
<name>A0A830C566_9LAMI</name>
<evidence type="ECO:0000256" key="4">
    <source>
        <dbReference type="ARBA" id="ARBA00022525"/>
    </source>
</evidence>
<dbReference type="Proteomes" id="UP000653305">
    <property type="component" value="Unassembled WGS sequence"/>
</dbReference>
<comment type="caution">
    <text evidence="7">The sequence shown here is derived from an EMBL/GenBank/DDBJ whole genome shotgun (WGS) entry which is preliminary data.</text>
</comment>
<dbReference type="Pfam" id="PF05938">
    <property type="entry name" value="Self-incomp_S1"/>
    <property type="match status" value="1"/>
</dbReference>
<protein>
    <recommendedName>
        <fullName evidence="6">S-protein homolog</fullName>
    </recommendedName>
</protein>
<dbReference type="PANTHER" id="PTHR31232:SF61">
    <property type="entry name" value="S-PROTEIN HOMOLOG"/>
    <property type="match status" value="1"/>
</dbReference>
<dbReference type="AlphaFoldDB" id="A0A830C566"/>
<dbReference type="PANTHER" id="PTHR31232">
    <property type="match status" value="1"/>
</dbReference>
<evidence type="ECO:0000313" key="8">
    <source>
        <dbReference type="Proteomes" id="UP000653305"/>
    </source>
</evidence>
<keyword evidence="5 6" id="KW-0732">Signal</keyword>